<feature type="domain" description="Reverse transcriptase Ty1/copia-type" evidence="1">
    <location>
        <begin position="68"/>
        <end position="142"/>
    </location>
</feature>
<proteinExistence type="predicted"/>
<protein>
    <recommendedName>
        <fullName evidence="1">Reverse transcriptase Ty1/copia-type domain-containing protein</fullName>
    </recommendedName>
</protein>
<reference evidence="2" key="2">
    <citation type="submission" date="2020-03" db="EMBL/GenBank/DDBJ databases">
        <title>Walnut 2.0.</title>
        <authorList>
            <person name="Marrano A."/>
            <person name="Britton M."/>
            <person name="Zimin A.V."/>
            <person name="Zaini P.A."/>
            <person name="Workman R."/>
            <person name="Puiu D."/>
            <person name="Bianco L."/>
            <person name="Allen B.J."/>
            <person name="Troggio M."/>
            <person name="Leslie C.A."/>
            <person name="Timp W."/>
            <person name="Dendekar A."/>
            <person name="Salzberg S.L."/>
            <person name="Neale D.B."/>
        </authorList>
    </citation>
    <scope>NUCLEOTIDE SEQUENCE</scope>
    <source>
        <tissue evidence="2">Leaves</tissue>
    </source>
</reference>
<dbReference type="Pfam" id="PF07727">
    <property type="entry name" value="RVT_2"/>
    <property type="match status" value="1"/>
</dbReference>
<gene>
    <name evidence="2" type="ORF">F2P56_015508</name>
</gene>
<evidence type="ECO:0000259" key="1">
    <source>
        <dbReference type="Pfam" id="PF07727"/>
    </source>
</evidence>
<sequence>MVTRLKTNTLHPRQRTDGIVLPAKHSTSLTEISSPSSILEEPTSFTEASKYSEWRSTMSTEITTLLHNQTWDLVPSSPDFNLLGSKLILKTKRRADGTLERCKARLVAQGFYEQPDLDYHETFSSVVKPVTIRLILSLVVTSN</sequence>
<comment type="caution">
    <text evidence="2">The sequence shown here is derived from an EMBL/GenBank/DDBJ whole genome shotgun (WGS) entry which is preliminary data.</text>
</comment>
<dbReference type="AlphaFoldDB" id="A0A833XFA1"/>
<dbReference type="Proteomes" id="UP000619265">
    <property type="component" value="Unassembled WGS sequence"/>
</dbReference>
<dbReference type="Gramene" id="Jr07_18890_p1">
    <property type="protein sequence ID" value="cds.Jr07_18890_p1"/>
    <property type="gene ID" value="Jr07_18890"/>
</dbReference>
<evidence type="ECO:0000313" key="3">
    <source>
        <dbReference type="Proteomes" id="UP000619265"/>
    </source>
</evidence>
<dbReference type="InterPro" id="IPR013103">
    <property type="entry name" value="RVT_2"/>
</dbReference>
<name>A0A833XFA1_JUGRE</name>
<dbReference type="EMBL" id="LIHL02000007">
    <property type="protein sequence ID" value="KAF5465503.1"/>
    <property type="molecule type" value="Genomic_DNA"/>
</dbReference>
<reference evidence="2" key="1">
    <citation type="submission" date="2015-10" db="EMBL/GenBank/DDBJ databases">
        <authorList>
            <person name="Martinez-Garcia P.J."/>
            <person name="Crepeau M.W."/>
            <person name="Puiu D."/>
            <person name="Gonzalez-Ibeas D."/>
            <person name="Whalen J."/>
            <person name="Stevens K."/>
            <person name="Paul R."/>
            <person name="Butterfield T."/>
            <person name="Britton M."/>
            <person name="Reagan R."/>
            <person name="Chakraborty S."/>
            <person name="Walawage S.L."/>
            <person name="Vasquez-Gross H.A."/>
            <person name="Cardeno C."/>
            <person name="Famula R."/>
            <person name="Pratt K."/>
            <person name="Kuruganti S."/>
            <person name="Aradhya M.K."/>
            <person name="Leslie C.A."/>
            <person name="Dandekar A.M."/>
            <person name="Salzberg S.L."/>
            <person name="Wegrzyn J.L."/>
            <person name="Langley C.H."/>
            <person name="Neale D.B."/>
        </authorList>
    </citation>
    <scope>NUCLEOTIDE SEQUENCE</scope>
    <source>
        <tissue evidence="2">Leaves</tissue>
    </source>
</reference>
<evidence type="ECO:0000313" key="2">
    <source>
        <dbReference type="EMBL" id="KAF5465503.1"/>
    </source>
</evidence>
<accession>A0A833XFA1</accession>
<organism evidence="2 3">
    <name type="scientific">Juglans regia</name>
    <name type="common">English walnut</name>
    <dbReference type="NCBI Taxonomy" id="51240"/>
    <lineage>
        <taxon>Eukaryota</taxon>
        <taxon>Viridiplantae</taxon>
        <taxon>Streptophyta</taxon>
        <taxon>Embryophyta</taxon>
        <taxon>Tracheophyta</taxon>
        <taxon>Spermatophyta</taxon>
        <taxon>Magnoliopsida</taxon>
        <taxon>eudicotyledons</taxon>
        <taxon>Gunneridae</taxon>
        <taxon>Pentapetalae</taxon>
        <taxon>rosids</taxon>
        <taxon>fabids</taxon>
        <taxon>Fagales</taxon>
        <taxon>Juglandaceae</taxon>
        <taxon>Juglans</taxon>
    </lineage>
</organism>